<protein>
    <submittedName>
        <fullName evidence="8">Efflux transporter periplasmic adaptor subunit</fullName>
    </submittedName>
</protein>
<name>A0A2M9W654_9GAMM</name>
<evidence type="ECO:0000259" key="7">
    <source>
        <dbReference type="Pfam" id="PF25967"/>
    </source>
</evidence>
<dbReference type="AlphaFoldDB" id="A0A2M9W654"/>
<dbReference type="Pfam" id="PF25967">
    <property type="entry name" value="RND-MFP_C"/>
    <property type="match status" value="1"/>
</dbReference>
<dbReference type="InterPro" id="IPR058627">
    <property type="entry name" value="MdtA-like_C"/>
</dbReference>
<dbReference type="Proteomes" id="UP000232062">
    <property type="component" value="Unassembled WGS sequence"/>
</dbReference>
<evidence type="ECO:0000259" key="6">
    <source>
        <dbReference type="Pfam" id="PF25944"/>
    </source>
</evidence>
<dbReference type="InterPro" id="IPR006143">
    <property type="entry name" value="RND_pump_MFP"/>
</dbReference>
<dbReference type="Gene3D" id="2.40.30.170">
    <property type="match status" value="1"/>
</dbReference>
<dbReference type="Gene3D" id="2.40.420.20">
    <property type="match status" value="1"/>
</dbReference>
<reference evidence="8 9" key="1">
    <citation type="submission" date="2017-11" db="EMBL/GenBank/DDBJ databases">
        <title>The genome sequence of Pantoea rodasii DSM 26611.</title>
        <authorList>
            <person name="Gao J."/>
            <person name="Mao X."/>
            <person name="Sun J."/>
        </authorList>
    </citation>
    <scope>NUCLEOTIDE SEQUENCE [LARGE SCALE GENOMIC DNA]</scope>
    <source>
        <strain evidence="8 9">DSM 26611</strain>
    </source>
</reference>
<dbReference type="EMBL" id="PIQI01000029">
    <property type="protein sequence ID" value="PJZ02984.1"/>
    <property type="molecule type" value="Genomic_DNA"/>
</dbReference>
<dbReference type="PANTHER" id="PTHR30158:SF3">
    <property type="entry name" value="MULTIDRUG EFFLUX PUMP SUBUNIT ACRA-RELATED"/>
    <property type="match status" value="1"/>
</dbReference>
<sequence length="376" mass="40964">MKYFMRNAIAVIFPLFLMTGCDEEATAPREAELPEVSILKMSPQPLVLTRQLQGRTSAPEIAEVRPQVNGIIHAKLFTEGARVKEGQPLFQLETEVYASQLEQYVANLSVARSSQTAAGSKLNRAKKIIAQQYISQQDYDDLNAAYQQALANVKASEAQVKSARINLKYTTIVAPISGQIGRSNITVGALVTANQTDPLVTIQKINPIYLDFSQSGEDFLQLRREVDAGSVNAIPINVHMFLHDGTRYEQQGKLQFADATIDESTGSVSLRASFPNNKNYLIPGMFVRAQVDVGRRENGFLIPQNLISRAANGDASVLAVNQQNQITSLPLSLGRTVGNQFIVESGILGGERVIKEGASGLESGTEVAIKALSEKE</sequence>
<dbReference type="Gene3D" id="2.40.50.100">
    <property type="match status" value="1"/>
</dbReference>
<dbReference type="InterPro" id="IPR058626">
    <property type="entry name" value="MdtA-like_b-barrel"/>
</dbReference>
<dbReference type="Gene3D" id="1.10.287.470">
    <property type="entry name" value="Helix hairpin bin"/>
    <property type="match status" value="1"/>
</dbReference>
<dbReference type="Pfam" id="PF25876">
    <property type="entry name" value="HH_MFP_RND"/>
    <property type="match status" value="1"/>
</dbReference>
<evidence type="ECO:0000256" key="3">
    <source>
        <dbReference type="SAM" id="Coils"/>
    </source>
</evidence>
<dbReference type="InterPro" id="IPR058625">
    <property type="entry name" value="MdtA-like_BSH"/>
</dbReference>
<dbReference type="GO" id="GO:0005886">
    <property type="term" value="C:plasma membrane"/>
    <property type="evidence" value="ECO:0007669"/>
    <property type="project" value="TreeGrafter"/>
</dbReference>
<dbReference type="STRING" id="1076549.HA45_05090"/>
<dbReference type="GO" id="GO:0046677">
    <property type="term" value="P:response to antibiotic"/>
    <property type="evidence" value="ECO:0007669"/>
    <property type="project" value="TreeGrafter"/>
</dbReference>
<dbReference type="InterPro" id="IPR058624">
    <property type="entry name" value="MdtA-like_HH"/>
</dbReference>
<dbReference type="RefSeq" id="WP_100703944.1">
    <property type="nucleotide sequence ID" value="NZ_MLFP01000003.1"/>
</dbReference>
<evidence type="ECO:0000313" key="8">
    <source>
        <dbReference type="EMBL" id="PJZ02984.1"/>
    </source>
</evidence>
<dbReference type="GO" id="GO:0022857">
    <property type="term" value="F:transmembrane transporter activity"/>
    <property type="evidence" value="ECO:0007669"/>
    <property type="project" value="InterPro"/>
</dbReference>
<dbReference type="PROSITE" id="PS51257">
    <property type="entry name" value="PROKAR_LIPOPROTEIN"/>
    <property type="match status" value="1"/>
</dbReference>
<evidence type="ECO:0000313" key="9">
    <source>
        <dbReference type="Proteomes" id="UP000232062"/>
    </source>
</evidence>
<organism evidence="8 9">
    <name type="scientific">Pantoea rodasii</name>
    <dbReference type="NCBI Taxonomy" id="1076549"/>
    <lineage>
        <taxon>Bacteria</taxon>
        <taxon>Pseudomonadati</taxon>
        <taxon>Pseudomonadota</taxon>
        <taxon>Gammaproteobacteria</taxon>
        <taxon>Enterobacterales</taxon>
        <taxon>Erwiniaceae</taxon>
        <taxon>Pantoea</taxon>
    </lineage>
</organism>
<feature type="domain" description="Multidrug resistance protein MdtA-like C-terminal permuted SH3" evidence="7">
    <location>
        <begin position="300"/>
        <end position="358"/>
    </location>
</feature>
<dbReference type="OrthoDB" id="9800613at2"/>
<proteinExistence type="inferred from homology"/>
<gene>
    <name evidence="8" type="ORF">PRCB_23185</name>
</gene>
<accession>A0A2M9W654</accession>
<keyword evidence="3" id="KW-0175">Coiled coil</keyword>
<feature type="coiled-coil region" evidence="3">
    <location>
        <begin position="139"/>
        <end position="166"/>
    </location>
</feature>
<dbReference type="Pfam" id="PF25917">
    <property type="entry name" value="BSH_RND"/>
    <property type="match status" value="1"/>
</dbReference>
<feature type="domain" description="Multidrug resistance protein MdtA-like beta-barrel" evidence="6">
    <location>
        <begin position="207"/>
        <end position="294"/>
    </location>
</feature>
<dbReference type="PANTHER" id="PTHR30158">
    <property type="entry name" value="ACRA/E-RELATED COMPONENT OF DRUG EFFLUX TRANSPORTER"/>
    <property type="match status" value="1"/>
</dbReference>
<evidence type="ECO:0000256" key="2">
    <source>
        <dbReference type="ARBA" id="ARBA00009477"/>
    </source>
</evidence>
<feature type="domain" description="Multidrug resistance protein MdtA-like alpha-helical hairpin" evidence="4">
    <location>
        <begin position="100"/>
        <end position="170"/>
    </location>
</feature>
<comment type="caution">
    <text evidence="8">The sequence shown here is derived from an EMBL/GenBank/DDBJ whole genome shotgun (WGS) entry which is preliminary data.</text>
</comment>
<dbReference type="NCBIfam" id="TIGR01730">
    <property type="entry name" value="RND_mfp"/>
    <property type="match status" value="1"/>
</dbReference>
<evidence type="ECO:0000256" key="1">
    <source>
        <dbReference type="ARBA" id="ARBA00004519"/>
    </source>
</evidence>
<keyword evidence="9" id="KW-1185">Reference proteome</keyword>
<feature type="domain" description="Multidrug resistance protein MdtA-like barrel-sandwich hybrid" evidence="5">
    <location>
        <begin position="60"/>
        <end position="203"/>
    </location>
</feature>
<comment type="subcellular location">
    <subcellularLocation>
        <location evidence="1">Cell inner membrane</location>
        <topology evidence="1">Lipid-anchor</topology>
    </subcellularLocation>
</comment>
<dbReference type="Pfam" id="PF25944">
    <property type="entry name" value="Beta-barrel_RND"/>
    <property type="match status" value="1"/>
</dbReference>
<dbReference type="SUPFAM" id="SSF111369">
    <property type="entry name" value="HlyD-like secretion proteins"/>
    <property type="match status" value="1"/>
</dbReference>
<evidence type="ECO:0000259" key="4">
    <source>
        <dbReference type="Pfam" id="PF25876"/>
    </source>
</evidence>
<evidence type="ECO:0000259" key="5">
    <source>
        <dbReference type="Pfam" id="PF25917"/>
    </source>
</evidence>
<comment type="similarity">
    <text evidence="2">Belongs to the membrane fusion protein (MFP) (TC 8.A.1) family.</text>
</comment>
<dbReference type="GO" id="GO:0030313">
    <property type="term" value="C:cell envelope"/>
    <property type="evidence" value="ECO:0007669"/>
    <property type="project" value="UniProtKB-SubCell"/>
</dbReference>